<accession>A0A1Z5JFF3</accession>
<gene>
    <name evidence="2" type="ORF">FisN_24Hu063</name>
</gene>
<evidence type="ECO:0000256" key="1">
    <source>
        <dbReference type="SAM" id="MobiDB-lite"/>
    </source>
</evidence>
<reference evidence="2 3" key="1">
    <citation type="journal article" date="2015" name="Plant Cell">
        <title>Oil accumulation by the oleaginous diatom Fistulifera solaris as revealed by the genome and transcriptome.</title>
        <authorList>
            <person name="Tanaka T."/>
            <person name="Maeda Y."/>
            <person name="Veluchamy A."/>
            <person name="Tanaka M."/>
            <person name="Abida H."/>
            <person name="Marechal E."/>
            <person name="Bowler C."/>
            <person name="Muto M."/>
            <person name="Sunaga Y."/>
            <person name="Tanaka M."/>
            <person name="Yoshino T."/>
            <person name="Taniguchi T."/>
            <person name="Fukuda Y."/>
            <person name="Nemoto M."/>
            <person name="Matsumoto M."/>
            <person name="Wong P.S."/>
            <person name="Aburatani S."/>
            <person name="Fujibuchi W."/>
        </authorList>
    </citation>
    <scope>NUCLEOTIDE SEQUENCE [LARGE SCALE GENOMIC DNA]</scope>
    <source>
        <strain evidence="2 3">JPCC DA0580</strain>
    </source>
</reference>
<protein>
    <submittedName>
        <fullName evidence="2">Uncharacterized protein</fullName>
    </submittedName>
</protein>
<dbReference type="Proteomes" id="UP000198406">
    <property type="component" value="Unassembled WGS sequence"/>
</dbReference>
<comment type="caution">
    <text evidence="2">The sequence shown here is derived from an EMBL/GenBank/DDBJ whole genome shotgun (WGS) entry which is preliminary data.</text>
</comment>
<sequence>MSSEDNYNLAIWRDNGTLTYVSSNSARQDSPRLGERFLYLEAEDLGLQLYIVGGTDKTIAETAAFFLNLEGKKLESSSSLKTDTFSYTFDFQAGTGCMRNIFEANSEKQLTALADSRCHMRFHFEACHFEDKGTCISSSVLEKLIDSVDIAATGISLTIHHDSGTFPTACMISLFRRLADLKHLLELRIRLNFVLIRTHRTIPDCVVQELLLATLANDKLEILDLGDSTGHINWAPHISTLFKAVQSHKNLRSFTIDVYNEPKVFASNYSSLRQLLTVNRRIKVKNESGLLCSCGIVSDSDIKELYSFNDFYCGSADLAVDPPSDRLSLVTTALSQSASYDFQRSALLLTDHIDVLYELLPSAIAYQAPGTGTRACHSGMTSGDEEEKVSFHEGTPS</sequence>
<evidence type="ECO:0000313" key="2">
    <source>
        <dbReference type="EMBL" id="GAX12488.1"/>
    </source>
</evidence>
<proteinExistence type="predicted"/>
<feature type="region of interest" description="Disordered" evidence="1">
    <location>
        <begin position="375"/>
        <end position="397"/>
    </location>
</feature>
<organism evidence="2 3">
    <name type="scientific">Fistulifera solaris</name>
    <name type="common">Oleaginous diatom</name>
    <dbReference type="NCBI Taxonomy" id="1519565"/>
    <lineage>
        <taxon>Eukaryota</taxon>
        <taxon>Sar</taxon>
        <taxon>Stramenopiles</taxon>
        <taxon>Ochrophyta</taxon>
        <taxon>Bacillariophyta</taxon>
        <taxon>Bacillariophyceae</taxon>
        <taxon>Bacillariophycidae</taxon>
        <taxon>Naviculales</taxon>
        <taxon>Naviculaceae</taxon>
        <taxon>Fistulifera</taxon>
    </lineage>
</organism>
<evidence type="ECO:0000313" key="3">
    <source>
        <dbReference type="Proteomes" id="UP000198406"/>
    </source>
</evidence>
<name>A0A1Z5JFF3_FISSO</name>
<dbReference type="EMBL" id="BDSP01000052">
    <property type="protein sequence ID" value="GAX12488.1"/>
    <property type="molecule type" value="Genomic_DNA"/>
</dbReference>
<dbReference type="InParanoid" id="A0A1Z5JFF3"/>
<keyword evidence="3" id="KW-1185">Reference proteome</keyword>
<dbReference type="AlphaFoldDB" id="A0A1Z5JFF3"/>